<evidence type="ECO:0000313" key="1">
    <source>
        <dbReference type="EMBL" id="GIF18961.1"/>
    </source>
</evidence>
<evidence type="ECO:0000313" key="2">
    <source>
        <dbReference type="Proteomes" id="UP000623608"/>
    </source>
</evidence>
<dbReference type="SUPFAM" id="SSF50346">
    <property type="entry name" value="PRC-barrel domain"/>
    <property type="match status" value="1"/>
</dbReference>
<sequence>MTDNQAPEDLGAPVSYLVLADGTPVFDSSGSRAGEVEHVLADDKSDLFHGLIVKTADGHRFARANLVEGLFEHGVIITVPAAELPEPSADPAARLADQDATLGQSLKRAWDWLVQPR</sequence>
<comment type="caution">
    <text evidence="1">The sequence shown here is derived from an EMBL/GenBank/DDBJ whole genome shotgun (WGS) entry which is preliminary data.</text>
</comment>
<dbReference type="EMBL" id="BOMY01000012">
    <property type="protein sequence ID" value="GIF18961.1"/>
    <property type="molecule type" value="Genomic_DNA"/>
</dbReference>
<keyword evidence="2" id="KW-1185">Reference proteome</keyword>
<organism evidence="1 2">
    <name type="scientific">Paractinoplanes tereljensis</name>
    <dbReference type="NCBI Taxonomy" id="571912"/>
    <lineage>
        <taxon>Bacteria</taxon>
        <taxon>Bacillati</taxon>
        <taxon>Actinomycetota</taxon>
        <taxon>Actinomycetes</taxon>
        <taxon>Micromonosporales</taxon>
        <taxon>Micromonosporaceae</taxon>
        <taxon>Paractinoplanes</taxon>
    </lineage>
</organism>
<gene>
    <name evidence="1" type="ORF">Ate02nite_16910</name>
</gene>
<reference evidence="1" key="1">
    <citation type="submission" date="2021-01" db="EMBL/GenBank/DDBJ databases">
        <title>Whole genome shotgun sequence of Actinoplanes tereljensis NBRC 105297.</title>
        <authorList>
            <person name="Komaki H."/>
            <person name="Tamura T."/>
        </authorList>
    </citation>
    <scope>NUCLEOTIDE SEQUENCE</scope>
    <source>
        <strain evidence="1">NBRC 105297</strain>
    </source>
</reference>
<dbReference type="AlphaFoldDB" id="A0A919NHW1"/>
<dbReference type="InterPro" id="IPR011033">
    <property type="entry name" value="PRC_barrel-like_sf"/>
</dbReference>
<dbReference type="RefSeq" id="WP_203801748.1">
    <property type="nucleotide sequence ID" value="NZ_BOMY01000012.1"/>
</dbReference>
<protein>
    <recommendedName>
        <fullName evidence="3">PRC-barrel domain-containing protein</fullName>
    </recommendedName>
</protein>
<accession>A0A919NHW1</accession>
<dbReference type="Proteomes" id="UP000623608">
    <property type="component" value="Unassembled WGS sequence"/>
</dbReference>
<proteinExistence type="predicted"/>
<name>A0A919NHW1_9ACTN</name>
<evidence type="ECO:0008006" key="3">
    <source>
        <dbReference type="Google" id="ProtNLM"/>
    </source>
</evidence>